<proteinExistence type="inferred from homology"/>
<dbReference type="Pfam" id="PF00345">
    <property type="entry name" value="PapD_N"/>
    <property type="match status" value="1"/>
</dbReference>
<accession>A0A0T9SZJ1</accession>
<dbReference type="GO" id="GO:0030288">
    <property type="term" value="C:outer membrane-bounded periplasmic space"/>
    <property type="evidence" value="ECO:0007669"/>
    <property type="project" value="InterPro"/>
</dbReference>
<dbReference type="eggNOG" id="COG3121">
    <property type="taxonomic scope" value="Bacteria"/>
</dbReference>
<name>A0A0T9SZJ1_YERAL</name>
<reference evidence="11 12" key="1">
    <citation type="submission" date="2015-03" db="EMBL/GenBank/DDBJ databases">
        <authorList>
            <person name="Murphy D."/>
        </authorList>
    </citation>
    <scope>NUCLEOTIDE SEQUENCE [LARGE SCALE GENOMIC DNA]</scope>
    <source>
        <strain evidence="11 12">IP06005</strain>
    </source>
</reference>
<feature type="domain" description="Pili assembly chaperone N-terminal" evidence="9">
    <location>
        <begin position="33"/>
        <end position="150"/>
    </location>
</feature>
<dbReference type="InterPro" id="IPR018046">
    <property type="entry name" value="Pili_assmbl_chaperone_CS"/>
</dbReference>
<dbReference type="InterPro" id="IPR013783">
    <property type="entry name" value="Ig-like_fold"/>
</dbReference>
<evidence type="ECO:0000259" key="9">
    <source>
        <dbReference type="Pfam" id="PF00345"/>
    </source>
</evidence>
<dbReference type="SUPFAM" id="SSF49354">
    <property type="entry name" value="PapD-like"/>
    <property type="match status" value="1"/>
</dbReference>
<organism evidence="11 12">
    <name type="scientific">Yersinia aldovae</name>
    <dbReference type="NCBI Taxonomy" id="29483"/>
    <lineage>
        <taxon>Bacteria</taxon>
        <taxon>Pseudomonadati</taxon>
        <taxon>Pseudomonadota</taxon>
        <taxon>Gammaproteobacteria</taxon>
        <taxon>Enterobacterales</taxon>
        <taxon>Yersiniaceae</taxon>
        <taxon>Yersinia</taxon>
    </lineage>
</organism>
<dbReference type="RefSeq" id="WP_004699549.1">
    <property type="nucleotide sequence ID" value="NZ_CABHQE010000009.1"/>
</dbReference>
<evidence type="ECO:0000256" key="7">
    <source>
        <dbReference type="ARBA" id="ARBA00023319"/>
    </source>
</evidence>
<evidence type="ECO:0000256" key="6">
    <source>
        <dbReference type="ARBA" id="ARBA00023186"/>
    </source>
</evidence>
<evidence type="ECO:0000256" key="1">
    <source>
        <dbReference type="ARBA" id="ARBA00004418"/>
    </source>
</evidence>
<protein>
    <submittedName>
        <fullName evidence="11">Fimbrial chaperone</fullName>
    </submittedName>
</protein>
<dbReference type="STRING" id="1453495.AT01_2570"/>
<dbReference type="SUPFAM" id="SSF49584">
    <property type="entry name" value="Periplasmic chaperone C-domain"/>
    <property type="match status" value="1"/>
</dbReference>
<evidence type="ECO:0000256" key="8">
    <source>
        <dbReference type="RuleBase" id="RU003918"/>
    </source>
</evidence>
<dbReference type="GO" id="GO:0071555">
    <property type="term" value="P:cell wall organization"/>
    <property type="evidence" value="ECO:0007669"/>
    <property type="project" value="InterPro"/>
</dbReference>
<dbReference type="InterPro" id="IPR050643">
    <property type="entry name" value="Periplasmic_pilus_chap"/>
</dbReference>
<comment type="subcellular location">
    <subcellularLocation>
        <location evidence="1 8">Periplasm</location>
    </subcellularLocation>
</comment>
<evidence type="ECO:0000256" key="4">
    <source>
        <dbReference type="ARBA" id="ARBA00022729"/>
    </source>
</evidence>
<keyword evidence="4" id="KW-0732">Signal</keyword>
<dbReference type="PROSITE" id="PS00635">
    <property type="entry name" value="PILI_CHAPERONE"/>
    <property type="match status" value="1"/>
</dbReference>
<sequence length="252" mass="28079">MKDVKNIIPIAHIKKNLLGMALLFTTLMSQAAISLDQTRIIFNSTDKFASVVLKNKSETLPHLALSWLENVAGQKVDSPLVVVPRAQRIEAGKKGLVRIMKLPEANKLPTDRETLFYFNVREVPPKSNMPNTVQIAIQNRVKLFYRPASLNASANGIWQERLQLSKQGGGVKIYNPTPYYITIGYLSQDHRGNFPGFDSVMIAPFSTESVKTSGYRGNHYSLGYINDFGGMVIRTFNCSGVNCQIQSLNGQK</sequence>
<dbReference type="Proteomes" id="UP000041595">
    <property type="component" value="Unassembled WGS sequence"/>
</dbReference>
<keyword evidence="3" id="KW-1029">Fimbrium biogenesis</keyword>
<evidence type="ECO:0000256" key="2">
    <source>
        <dbReference type="ARBA" id="ARBA00007399"/>
    </source>
</evidence>
<dbReference type="InterPro" id="IPR016147">
    <property type="entry name" value="Pili_assmbl_chaperone_N"/>
</dbReference>
<dbReference type="PANTHER" id="PTHR30251:SF5">
    <property type="entry name" value="FIMBRIAL CHAPARONE PROTEIN"/>
    <property type="match status" value="1"/>
</dbReference>
<evidence type="ECO:0000313" key="11">
    <source>
        <dbReference type="EMBL" id="CNK52373.1"/>
    </source>
</evidence>
<dbReference type="Pfam" id="PF02753">
    <property type="entry name" value="PapD_C"/>
    <property type="match status" value="1"/>
</dbReference>
<evidence type="ECO:0000313" key="12">
    <source>
        <dbReference type="Proteomes" id="UP000041595"/>
    </source>
</evidence>
<feature type="domain" description="Pili assembly chaperone C-terminal" evidence="10">
    <location>
        <begin position="175"/>
        <end position="230"/>
    </location>
</feature>
<dbReference type="PRINTS" id="PR00969">
    <property type="entry name" value="CHAPERONPILI"/>
</dbReference>
<evidence type="ECO:0000256" key="3">
    <source>
        <dbReference type="ARBA" id="ARBA00022558"/>
    </source>
</evidence>
<gene>
    <name evidence="11" type="primary">fimC10</name>
    <name evidence="11" type="ORF">ERS137965_00323</name>
</gene>
<keyword evidence="7" id="KW-0393">Immunoglobulin domain</keyword>
<evidence type="ECO:0000259" key="10">
    <source>
        <dbReference type="Pfam" id="PF02753"/>
    </source>
</evidence>
<dbReference type="InterPro" id="IPR036316">
    <property type="entry name" value="Pili_assmbl_chap_C_dom_sf"/>
</dbReference>
<keyword evidence="5" id="KW-0574">Periplasm</keyword>
<dbReference type="EMBL" id="CQEJ01000002">
    <property type="protein sequence ID" value="CNK52373.1"/>
    <property type="molecule type" value="Genomic_DNA"/>
</dbReference>
<dbReference type="InterPro" id="IPR016148">
    <property type="entry name" value="Pili_assmbl_chaperone_C"/>
</dbReference>
<dbReference type="FunFam" id="2.60.40.10:FF:000458">
    <property type="entry name" value="Molecular chaperone FimC"/>
    <property type="match status" value="1"/>
</dbReference>
<dbReference type="PANTHER" id="PTHR30251">
    <property type="entry name" value="PILUS ASSEMBLY CHAPERONE"/>
    <property type="match status" value="1"/>
</dbReference>
<dbReference type="Gene3D" id="2.60.40.10">
    <property type="entry name" value="Immunoglobulins"/>
    <property type="match status" value="2"/>
</dbReference>
<comment type="similarity">
    <text evidence="2 8">Belongs to the periplasmic pilus chaperone family.</text>
</comment>
<dbReference type="InterPro" id="IPR001829">
    <property type="entry name" value="Pili_assmbl_chaperone_bac"/>
</dbReference>
<keyword evidence="6 8" id="KW-0143">Chaperone</keyword>
<dbReference type="InterPro" id="IPR008962">
    <property type="entry name" value="PapD-like_sf"/>
</dbReference>
<dbReference type="AlphaFoldDB" id="A0A0T9SZJ1"/>
<evidence type="ECO:0000256" key="5">
    <source>
        <dbReference type="ARBA" id="ARBA00022764"/>
    </source>
</evidence>